<keyword evidence="3" id="KW-1185">Reference proteome</keyword>
<sequence length="143" mass="16170">MLPNSYMATLHHQTAYRLQDHALDLLIPGHTRDTIFITAEWGDEIPTIIQIPKQLPKEKLKEVMLLEWITNYEKAFHNTTPSDSDTVTDLTQVYMASRTDPQPSTQTLDSPNDASTSPPHIVEEPHENYTHAQPHSSKPTNGS</sequence>
<feature type="region of interest" description="Disordered" evidence="1">
    <location>
        <begin position="77"/>
        <end position="143"/>
    </location>
</feature>
<feature type="compositionally biased region" description="Polar residues" evidence="1">
    <location>
        <begin position="77"/>
        <end position="91"/>
    </location>
</feature>
<proteinExistence type="predicted"/>
<comment type="caution">
    <text evidence="2">The sequence shown here is derived from an EMBL/GenBank/DDBJ whole genome shotgun (WGS) entry which is preliminary data.</text>
</comment>
<evidence type="ECO:0000256" key="1">
    <source>
        <dbReference type="SAM" id="MobiDB-lite"/>
    </source>
</evidence>
<protein>
    <submittedName>
        <fullName evidence="2">Uncharacterized protein</fullName>
    </submittedName>
</protein>
<dbReference type="InterPro" id="IPR053098">
    <property type="entry name" value="Petuviruses_polyprotein"/>
</dbReference>
<dbReference type="EMBL" id="JANJYI010000004">
    <property type="protein sequence ID" value="KAK2652542.1"/>
    <property type="molecule type" value="Genomic_DNA"/>
</dbReference>
<accession>A0AAE0CIL8</accession>
<feature type="compositionally biased region" description="Polar residues" evidence="1">
    <location>
        <begin position="130"/>
        <end position="143"/>
    </location>
</feature>
<dbReference type="Proteomes" id="UP001280121">
    <property type="component" value="Unassembled WGS sequence"/>
</dbReference>
<dbReference type="PANTHER" id="PTHR48435:SF1">
    <property type="entry name" value="POLYPROTEIN"/>
    <property type="match status" value="1"/>
</dbReference>
<evidence type="ECO:0000313" key="3">
    <source>
        <dbReference type="Proteomes" id="UP001280121"/>
    </source>
</evidence>
<dbReference type="AlphaFoldDB" id="A0AAE0CIL8"/>
<organism evidence="2 3">
    <name type="scientific">Dipteronia dyeriana</name>
    <dbReference type="NCBI Taxonomy" id="168575"/>
    <lineage>
        <taxon>Eukaryota</taxon>
        <taxon>Viridiplantae</taxon>
        <taxon>Streptophyta</taxon>
        <taxon>Embryophyta</taxon>
        <taxon>Tracheophyta</taxon>
        <taxon>Spermatophyta</taxon>
        <taxon>Magnoliopsida</taxon>
        <taxon>eudicotyledons</taxon>
        <taxon>Gunneridae</taxon>
        <taxon>Pentapetalae</taxon>
        <taxon>rosids</taxon>
        <taxon>malvids</taxon>
        <taxon>Sapindales</taxon>
        <taxon>Sapindaceae</taxon>
        <taxon>Hippocastanoideae</taxon>
        <taxon>Acereae</taxon>
        <taxon>Dipteronia</taxon>
    </lineage>
</organism>
<dbReference type="PANTHER" id="PTHR48435">
    <property type="entry name" value="POLYPROTEIN"/>
    <property type="match status" value="1"/>
</dbReference>
<reference evidence="2" key="1">
    <citation type="journal article" date="2023" name="Plant J.">
        <title>Genome sequences and population genomics provide insights into the demographic history, inbreeding, and mutation load of two 'living fossil' tree species of Dipteronia.</title>
        <authorList>
            <person name="Feng Y."/>
            <person name="Comes H.P."/>
            <person name="Chen J."/>
            <person name="Zhu S."/>
            <person name="Lu R."/>
            <person name="Zhang X."/>
            <person name="Li P."/>
            <person name="Qiu J."/>
            <person name="Olsen K.M."/>
            <person name="Qiu Y."/>
        </authorList>
    </citation>
    <scope>NUCLEOTIDE SEQUENCE</scope>
    <source>
        <strain evidence="2">KIB01</strain>
    </source>
</reference>
<gene>
    <name evidence="2" type="ORF">Ddye_012398</name>
</gene>
<name>A0AAE0CIL8_9ROSI</name>
<feature type="compositionally biased region" description="Polar residues" evidence="1">
    <location>
        <begin position="99"/>
        <end position="118"/>
    </location>
</feature>
<evidence type="ECO:0000313" key="2">
    <source>
        <dbReference type="EMBL" id="KAK2652542.1"/>
    </source>
</evidence>